<dbReference type="Pfam" id="PF01368">
    <property type="entry name" value="DHH"/>
    <property type="match status" value="1"/>
</dbReference>
<comment type="similarity">
    <text evidence="1">Belongs to the RecJ family.</text>
</comment>
<evidence type="ECO:0000256" key="3">
    <source>
        <dbReference type="ARBA" id="ARBA00022722"/>
    </source>
</evidence>
<dbReference type="GO" id="GO:0008409">
    <property type="term" value="F:5'-3' exonuclease activity"/>
    <property type="evidence" value="ECO:0007669"/>
    <property type="project" value="InterPro"/>
</dbReference>
<evidence type="ECO:0000256" key="5">
    <source>
        <dbReference type="ARBA" id="ARBA00022839"/>
    </source>
</evidence>
<feature type="domain" description="RecJ OB" evidence="8">
    <location>
        <begin position="467"/>
        <end position="573"/>
    </location>
</feature>
<evidence type="ECO:0000256" key="1">
    <source>
        <dbReference type="ARBA" id="ARBA00005915"/>
    </source>
</evidence>
<dbReference type="Gene3D" id="3.10.310.30">
    <property type="match status" value="1"/>
</dbReference>
<dbReference type="Proteomes" id="UP000238322">
    <property type="component" value="Unassembled WGS sequence"/>
</dbReference>
<dbReference type="InterPro" id="IPR004610">
    <property type="entry name" value="RecJ"/>
</dbReference>
<dbReference type="GO" id="GO:0006281">
    <property type="term" value="P:DNA repair"/>
    <property type="evidence" value="ECO:0007669"/>
    <property type="project" value="InterPro"/>
</dbReference>
<evidence type="ECO:0000259" key="6">
    <source>
        <dbReference type="Pfam" id="PF01368"/>
    </source>
</evidence>
<dbReference type="PANTHER" id="PTHR30255">
    <property type="entry name" value="SINGLE-STRANDED-DNA-SPECIFIC EXONUCLEASE RECJ"/>
    <property type="match status" value="1"/>
</dbReference>
<dbReference type="AlphaFoldDB" id="A0A2S8FVN7"/>
<dbReference type="RefSeq" id="WP_105329542.1">
    <property type="nucleotide sequence ID" value="NZ_PUHY01000006.1"/>
</dbReference>
<dbReference type="PANTHER" id="PTHR30255:SF2">
    <property type="entry name" value="SINGLE-STRANDED-DNA-SPECIFIC EXONUCLEASE RECJ"/>
    <property type="match status" value="1"/>
</dbReference>
<dbReference type="NCBIfam" id="TIGR00644">
    <property type="entry name" value="recJ"/>
    <property type="match status" value="1"/>
</dbReference>
<evidence type="ECO:0000313" key="9">
    <source>
        <dbReference type="EMBL" id="PQO36252.1"/>
    </source>
</evidence>
<dbReference type="Gene3D" id="3.90.1640.30">
    <property type="match status" value="1"/>
</dbReference>
<keyword evidence="5 9" id="KW-0269">Exonuclease</keyword>
<dbReference type="GO" id="GO:0006310">
    <property type="term" value="P:DNA recombination"/>
    <property type="evidence" value="ECO:0007669"/>
    <property type="project" value="InterPro"/>
</dbReference>
<organism evidence="9 10">
    <name type="scientific">Blastopirellula marina</name>
    <dbReference type="NCBI Taxonomy" id="124"/>
    <lineage>
        <taxon>Bacteria</taxon>
        <taxon>Pseudomonadati</taxon>
        <taxon>Planctomycetota</taxon>
        <taxon>Planctomycetia</taxon>
        <taxon>Pirellulales</taxon>
        <taxon>Pirellulaceae</taxon>
        <taxon>Blastopirellula</taxon>
    </lineage>
</organism>
<dbReference type="InterPro" id="IPR003156">
    <property type="entry name" value="DHHA1_dom"/>
</dbReference>
<dbReference type="InterPro" id="IPR001667">
    <property type="entry name" value="DDH_dom"/>
</dbReference>
<dbReference type="SUPFAM" id="SSF64182">
    <property type="entry name" value="DHH phosphoesterases"/>
    <property type="match status" value="1"/>
</dbReference>
<dbReference type="GO" id="GO:0003676">
    <property type="term" value="F:nucleic acid binding"/>
    <property type="evidence" value="ECO:0007669"/>
    <property type="project" value="InterPro"/>
</dbReference>
<proteinExistence type="inferred from homology"/>
<feature type="domain" description="DDH" evidence="6">
    <location>
        <begin position="79"/>
        <end position="228"/>
    </location>
</feature>
<gene>
    <name evidence="9" type="primary">recJ</name>
    <name evidence="9" type="ORF">C5Y83_10075</name>
</gene>
<sequence>MDANWRILPHDVAVVRSLERAASIPPVVAQLLVCRGIRDPETAREFLDAKLSGLREPDTLPGVKDAAARIHAAVKADKKIIVYGDYDADGITSTAILYRCLKLMGASVGYYVPHRIDEGYGLNVEAIEKLSDRGNDLVITVDCGIASVTEAARAKELGLELIVTDHHEMGETLPDAAALVHPRLPGTNYPFGGLCGAGVALKLAWALCQLECESKRVTDRYKNYLLSAVGLAAIGTVADVVPLTDENRLLVRHGLNCLREFPVLGISALMKITGLNDKPALASDDIGFTLAPRLNAAGRLGQAQLAIELLTTDSNERATALADYLHQLNDSRSSLERSVQLAATKQIKDEFDPENDPALVLAGHGWHPGIIGIVAGRLAEKYNRPVVMIALDEAGVKPGVGSCRSANGLNLHEALQACDHLLLGHGGHAAAAGLQIDESQIENFRHEFFEYAATNVNEADRVAELVIDAEAPFTQLTRQIVEQIDLLGPFGQGNPRPLMCATGAKLAMPPKRIGGGERHLAIQLEHHGVKIRGVAFGRGDWAEELEQTDGPLDIAYHPVINTFRGRSNVELHLVAWKPTESNVPASHTS</sequence>
<accession>A0A2S8FVN7</accession>
<name>A0A2S8FVN7_9BACT</name>
<protein>
    <recommendedName>
        <fullName evidence="2">Single-stranded-DNA-specific exonuclease RecJ</fullName>
    </recommendedName>
</protein>
<dbReference type="OrthoDB" id="9809852at2"/>
<dbReference type="InterPro" id="IPR041122">
    <property type="entry name" value="RecJ_OB"/>
</dbReference>
<feature type="domain" description="DHHA1" evidence="7">
    <location>
        <begin position="356"/>
        <end position="452"/>
    </location>
</feature>
<evidence type="ECO:0000256" key="2">
    <source>
        <dbReference type="ARBA" id="ARBA00019841"/>
    </source>
</evidence>
<keyword evidence="4" id="KW-0378">Hydrolase</keyword>
<dbReference type="Pfam" id="PF17768">
    <property type="entry name" value="RecJ_OB"/>
    <property type="match status" value="1"/>
</dbReference>
<evidence type="ECO:0000256" key="4">
    <source>
        <dbReference type="ARBA" id="ARBA00022801"/>
    </source>
</evidence>
<dbReference type="EMBL" id="PUHY01000006">
    <property type="protein sequence ID" value="PQO36252.1"/>
    <property type="molecule type" value="Genomic_DNA"/>
</dbReference>
<reference evidence="9 10" key="1">
    <citation type="submission" date="2018-02" db="EMBL/GenBank/DDBJ databases">
        <title>Comparative genomes isolates from brazilian mangrove.</title>
        <authorList>
            <person name="Araujo J.E."/>
            <person name="Taketani R.G."/>
            <person name="Silva M.C.P."/>
            <person name="Loureco M.V."/>
            <person name="Andreote F.D."/>
        </authorList>
    </citation>
    <scope>NUCLEOTIDE SEQUENCE [LARGE SCALE GENOMIC DNA]</scope>
    <source>
        <strain evidence="9 10">Hex-1 MGV</strain>
    </source>
</reference>
<dbReference type="InterPro" id="IPR038763">
    <property type="entry name" value="DHH_sf"/>
</dbReference>
<dbReference type="Pfam" id="PF02272">
    <property type="entry name" value="DHHA1"/>
    <property type="match status" value="1"/>
</dbReference>
<evidence type="ECO:0000313" key="10">
    <source>
        <dbReference type="Proteomes" id="UP000238322"/>
    </source>
</evidence>
<dbReference type="InterPro" id="IPR051673">
    <property type="entry name" value="SSDNA_exonuclease_RecJ"/>
</dbReference>
<keyword evidence="3" id="KW-0540">Nuclease</keyword>
<evidence type="ECO:0000259" key="7">
    <source>
        <dbReference type="Pfam" id="PF02272"/>
    </source>
</evidence>
<evidence type="ECO:0000259" key="8">
    <source>
        <dbReference type="Pfam" id="PF17768"/>
    </source>
</evidence>
<comment type="caution">
    <text evidence="9">The sequence shown here is derived from an EMBL/GenBank/DDBJ whole genome shotgun (WGS) entry which is preliminary data.</text>
</comment>